<organism evidence="1 2">
    <name type="scientific">Meloidogyne incognita</name>
    <name type="common">Southern root-knot nematode worm</name>
    <name type="synonym">Oxyuris incognita</name>
    <dbReference type="NCBI Taxonomy" id="6306"/>
    <lineage>
        <taxon>Eukaryota</taxon>
        <taxon>Metazoa</taxon>
        <taxon>Ecdysozoa</taxon>
        <taxon>Nematoda</taxon>
        <taxon>Chromadorea</taxon>
        <taxon>Rhabditida</taxon>
        <taxon>Tylenchina</taxon>
        <taxon>Tylenchomorpha</taxon>
        <taxon>Tylenchoidea</taxon>
        <taxon>Meloidogynidae</taxon>
        <taxon>Meloidogyninae</taxon>
        <taxon>Meloidogyne</taxon>
        <taxon>Meloidogyne incognita group</taxon>
    </lineage>
</organism>
<evidence type="ECO:0000313" key="1">
    <source>
        <dbReference type="Proteomes" id="UP000887563"/>
    </source>
</evidence>
<dbReference type="AlphaFoldDB" id="A0A914MXG5"/>
<keyword evidence="1" id="KW-1185">Reference proteome</keyword>
<name>A0A914MXG5_MELIC</name>
<reference evidence="2" key="1">
    <citation type="submission" date="2022-11" db="UniProtKB">
        <authorList>
            <consortium name="WormBaseParasite"/>
        </authorList>
    </citation>
    <scope>IDENTIFICATION</scope>
</reference>
<dbReference type="Proteomes" id="UP000887563">
    <property type="component" value="Unplaced"/>
</dbReference>
<accession>A0A914MXG5</accession>
<proteinExistence type="predicted"/>
<evidence type="ECO:0000313" key="2">
    <source>
        <dbReference type="WBParaSite" id="Minc3s03039g32528"/>
    </source>
</evidence>
<dbReference type="WBParaSite" id="Minc3s03039g32528">
    <property type="protein sequence ID" value="Minc3s03039g32528"/>
    <property type="gene ID" value="Minc3s03039g32528"/>
</dbReference>
<protein>
    <submittedName>
        <fullName evidence="2">Uncharacterized protein</fullName>
    </submittedName>
</protein>
<sequence>YLRKVKQFTSQIFERKLVKAKFKIHLISSHSSRKNQMPAIRENSYKNTIICKFINPLESSQCHRFFLKIFNLKASEISAIQNDPSLFVQKQMHGYFACSQ</sequence>